<feature type="transmembrane region" description="Helical" evidence="1">
    <location>
        <begin position="47"/>
        <end position="67"/>
    </location>
</feature>
<dbReference type="Proteomes" id="UP000577707">
    <property type="component" value="Unassembled WGS sequence"/>
</dbReference>
<accession>A0A7W5F771</accession>
<keyword evidence="4" id="KW-1185">Reference proteome</keyword>
<evidence type="ECO:0000256" key="1">
    <source>
        <dbReference type="SAM" id="Phobius"/>
    </source>
</evidence>
<dbReference type="AlphaFoldDB" id="A0A7W5F771"/>
<organism evidence="3 4">
    <name type="scientific">Nocardioides albus</name>
    <dbReference type="NCBI Taxonomy" id="1841"/>
    <lineage>
        <taxon>Bacteria</taxon>
        <taxon>Bacillati</taxon>
        <taxon>Actinomycetota</taxon>
        <taxon>Actinomycetes</taxon>
        <taxon>Propionibacteriales</taxon>
        <taxon>Nocardioidaceae</taxon>
        <taxon>Nocardioides</taxon>
    </lineage>
</organism>
<dbReference type="EMBL" id="JACHXG010000002">
    <property type="protein sequence ID" value="MBB3087863.1"/>
    <property type="molecule type" value="Genomic_DNA"/>
</dbReference>
<feature type="transmembrane region" description="Helical" evidence="1">
    <location>
        <begin position="118"/>
        <end position="136"/>
    </location>
</feature>
<proteinExistence type="predicted"/>
<feature type="transmembrane region" description="Helical" evidence="1">
    <location>
        <begin position="15"/>
        <end position="35"/>
    </location>
</feature>
<keyword evidence="1" id="KW-1133">Transmembrane helix</keyword>
<keyword evidence="1" id="KW-0812">Transmembrane</keyword>
<evidence type="ECO:0000313" key="3">
    <source>
        <dbReference type="EMBL" id="MBB3087863.1"/>
    </source>
</evidence>
<reference evidence="3 4" key="1">
    <citation type="submission" date="2020-08" db="EMBL/GenBank/DDBJ databases">
        <title>Genomic Encyclopedia of Type Strains, Phase III (KMG-III): the genomes of soil and plant-associated and newly described type strains.</title>
        <authorList>
            <person name="Whitman W."/>
        </authorList>
    </citation>
    <scope>NUCLEOTIDE SEQUENCE [LARGE SCALE GENOMIC DNA]</scope>
    <source>
        <strain evidence="3 4">CECT 3302</strain>
    </source>
</reference>
<dbReference type="InterPro" id="IPR013099">
    <property type="entry name" value="K_chnl_dom"/>
</dbReference>
<protein>
    <recommendedName>
        <fullName evidence="2">Potassium channel domain-containing protein</fullName>
    </recommendedName>
</protein>
<gene>
    <name evidence="3" type="ORF">FHS12_000796</name>
</gene>
<dbReference type="SUPFAM" id="SSF81324">
    <property type="entry name" value="Voltage-gated potassium channels"/>
    <property type="match status" value="1"/>
</dbReference>
<comment type="caution">
    <text evidence="3">The sequence shown here is derived from an EMBL/GenBank/DDBJ whole genome shotgun (WGS) entry which is preliminary data.</text>
</comment>
<feature type="domain" description="Potassium channel" evidence="2">
    <location>
        <begin position="89"/>
        <end position="164"/>
    </location>
</feature>
<keyword evidence="1" id="KW-0472">Membrane</keyword>
<dbReference type="Pfam" id="PF07885">
    <property type="entry name" value="Ion_trans_2"/>
    <property type="match status" value="1"/>
</dbReference>
<evidence type="ECO:0000259" key="2">
    <source>
        <dbReference type="Pfam" id="PF07885"/>
    </source>
</evidence>
<feature type="transmembrane region" description="Helical" evidence="1">
    <location>
        <begin position="143"/>
        <end position="164"/>
    </location>
</feature>
<sequence length="179" mass="19189">MATADTLHPRRRRWLVVRGLLSAFVSASLMVVGYYTLPLGSISDISVAAELSVGVIVLVGVVTWQLSAIERATYPAIRAIQALAVATPLFLLLFAASYYVLSLDDPATFTETLSRSDALYLTVTIFATVGFGDIAAEAESARLLVTVQMLLDLVILGLGLRVYVGAVKRGKANPDEQES</sequence>
<evidence type="ECO:0000313" key="4">
    <source>
        <dbReference type="Proteomes" id="UP000577707"/>
    </source>
</evidence>
<name>A0A7W5F771_9ACTN</name>
<dbReference type="RefSeq" id="WP_183542467.1">
    <property type="nucleotide sequence ID" value="NZ_BMQT01000004.1"/>
</dbReference>
<dbReference type="Gene3D" id="1.10.287.70">
    <property type="match status" value="1"/>
</dbReference>
<feature type="transmembrane region" description="Helical" evidence="1">
    <location>
        <begin position="79"/>
        <end position="98"/>
    </location>
</feature>